<dbReference type="AlphaFoldDB" id="A0A7W9BRQ8"/>
<organism evidence="3 4">
    <name type="scientific">Sphingomonas prati</name>
    <dbReference type="NCBI Taxonomy" id="1843237"/>
    <lineage>
        <taxon>Bacteria</taxon>
        <taxon>Pseudomonadati</taxon>
        <taxon>Pseudomonadota</taxon>
        <taxon>Alphaproteobacteria</taxon>
        <taxon>Sphingomonadales</taxon>
        <taxon>Sphingomonadaceae</taxon>
        <taxon>Sphingomonas</taxon>
    </lineage>
</organism>
<accession>A0A7W9BRQ8</accession>
<reference evidence="3 4" key="1">
    <citation type="submission" date="2020-08" db="EMBL/GenBank/DDBJ databases">
        <title>Genomic Encyclopedia of Type Strains, Phase IV (KMG-IV): sequencing the most valuable type-strain genomes for metagenomic binning, comparative biology and taxonomic classification.</title>
        <authorList>
            <person name="Goeker M."/>
        </authorList>
    </citation>
    <scope>NUCLEOTIDE SEQUENCE [LARGE SCALE GENOMIC DNA]</scope>
    <source>
        <strain evidence="3 4">DSM 103336</strain>
    </source>
</reference>
<evidence type="ECO:0000256" key="1">
    <source>
        <dbReference type="SAM" id="SignalP"/>
    </source>
</evidence>
<dbReference type="Proteomes" id="UP000546701">
    <property type="component" value="Unassembled WGS sequence"/>
</dbReference>
<evidence type="ECO:0000313" key="3">
    <source>
        <dbReference type="EMBL" id="MBB5728771.1"/>
    </source>
</evidence>
<feature type="chain" id="PRO_5030712072" description="DUF4136 domain-containing protein" evidence="1">
    <location>
        <begin position="24"/>
        <end position="212"/>
    </location>
</feature>
<dbReference type="EMBL" id="JACIJR010000003">
    <property type="protein sequence ID" value="MBB5728771.1"/>
    <property type="molecule type" value="Genomic_DNA"/>
</dbReference>
<dbReference type="Pfam" id="PF13590">
    <property type="entry name" value="DUF4136"/>
    <property type="match status" value="1"/>
</dbReference>
<comment type="caution">
    <text evidence="3">The sequence shown here is derived from an EMBL/GenBank/DDBJ whole genome shotgun (WGS) entry which is preliminary data.</text>
</comment>
<keyword evidence="4" id="KW-1185">Reference proteome</keyword>
<sequence>MSRTPTRHMIARTLAFATLAALAGCATPGPETRVTRFHLNQPIAPGQIAVEPRDPRQVGGLEFQSYAAAVGAELSRLGFRVAPGVATSELVAVVDFNRTTREAGIAQAPVSIGLGGGGFTGGGGRRGGGGGIGLGGGVSFPVGKARSRYVTMTEMKVLLKRRSDGTAIWEGTAQQSARSDAKGADAVTAARVLAAALFQGFPGESGRTVTVK</sequence>
<proteinExistence type="predicted"/>
<feature type="domain" description="DUF4136" evidence="2">
    <location>
        <begin position="53"/>
        <end position="203"/>
    </location>
</feature>
<evidence type="ECO:0000313" key="4">
    <source>
        <dbReference type="Proteomes" id="UP000546701"/>
    </source>
</evidence>
<keyword evidence="1" id="KW-0732">Signal</keyword>
<dbReference type="InterPro" id="IPR025411">
    <property type="entry name" value="DUF4136"/>
</dbReference>
<gene>
    <name evidence="3" type="ORF">FHS99_001249</name>
</gene>
<dbReference type="PROSITE" id="PS51257">
    <property type="entry name" value="PROKAR_LIPOPROTEIN"/>
    <property type="match status" value="1"/>
</dbReference>
<evidence type="ECO:0000259" key="2">
    <source>
        <dbReference type="Pfam" id="PF13590"/>
    </source>
</evidence>
<dbReference type="RefSeq" id="WP_229673889.1">
    <property type="nucleotide sequence ID" value="NZ_BMJP01000002.1"/>
</dbReference>
<name>A0A7W9BRQ8_9SPHN</name>
<protein>
    <recommendedName>
        <fullName evidence="2">DUF4136 domain-containing protein</fullName>
    </recommendedName>
</protein>
<feature type="signal peptide" evidence="1">
    <location>
        <begin position="1"/>
        <end position="23"/>
    </location>
</feature>